<reference evidence="1" key="2">
    <citation type="submission" date="2022-06" db="UniProtKB">
        <authorList>
            <consortium name="EnsemblMetazoa"/>
        </authorList>
    </citation>
    <scope>IDENTIFICATION</scope>
    <source>
        <strain evidence="1">PS312</strain>
    </source>
</reference>
<gene>
    <name evidence="1" type="primary">WBGene00281354</name>
</gene>
<dbReference type="EnsemblMetazoa" id="PPA42985.1">
    <property type="protein sequence ID" value="PPA42985.1"/>
    <property type="gene ID" value="WBGene00281354"/>
</dbReference>
<name>A0A2A6B319_PRIPA</name>
<dbReference type="Proteomes" id="UP000005239">
    <property type="component" value="Unassembled WGS sequence"/>
</dbReference>
<keyword evidence="2" id="KW-1185">Reference proteome</keyword>
<sequence>MRVGFGPNLADSGALISGLAWLFPESAPNIRIWYENITREILGWVAKKPSVGLRILELYYSI</sequence>
<dbReference type="AlphaFoldDB" id="A0A2A6B319"/>
<reference evidence="2" key="1">
    <citation type="journal article" date="2008" name="Nat. Genet.">
        <title>The Pristionchus pacificus genome provides a unique perspective on nematode lifestyle and parasitism.</title>
        <authorList>
            <person name="Dieterich C."/>
            <person name="Clifton S.W."/>
            <person name="Schuster L.N."/>
            <person name="Chinwalla A."/>
            <person name="Delehaunty K."/>
            <person name="Dinkelacker I."/>
            <person name="Fulton L."/>
            <person name="Fulton R."/>
            <person name="Godfrey J."/>
            <person name="Minx P."/>
            <person name="Mitreva M."/>
            <person name="Roeseler W."/>
            <person name="Tian H."/>
            <person name="Witte H."/>
            <person name="Yang S.P."/>
            <person name="Wilson R.K."/>
            <person name="Sommer R.J."/>
        </authorList>
    </citation>
    <scope>NUCLEOTIDE SEQUENCE [LARGE SCALE GENOMIC DNA]</scope>
    <source>
        <strain evidence="2">PS312</strain>
    </source>
</reference>
<evidence type="ECO:0000313" key="2">
    <source>
        <dbReference type="Proteomes" id="UP000005239"/>
    </source>
</evidence>
<proteinExistence type="predicted"/>
<protein>
    <submittedName>
        <fullName evidence="1">Uncharacterized protein</fullName>
    </submittedName>
</protein>
<organism evidence="1 2">
    <name type="scientific">Pristionchus pacificus</name>
    <name type="common">Parasitic nematode worm</name>
    <dbReference type="NCBI Taxonomy" id="54126"/>
    <lineage>
        <taxon>Eukaryota</taxon>
        <taxon>Metazoa</taxon>
        <taxon>Ecdysozoa</taxon>
        <taxon>Nematoda</taxon>
        <taxon>Chromadorea</taxon>
        <taxon>Rhabditida</taxon>
        <taxon>Rhabditina</taxon>
        <taxon>Diplogasteromorpha</taxon>
        <taxon>Diplogasteroidea</taxon>
        <taxon>Neodiplogasteridae</taxon>
        <taxon>Pristionchus</taxon>
    </lineage>
</organism>
<accession>A0A2A6B319</accession>
<evidence type="ECO:0000313" key="1">
    <source>
        <dbReference type="EnsemblMetazoa" id="PPA42985.1"/>
    </source>
</evidence>
<accession>A0A8R1Z179</accession>